<evidence type="ECO:0000256" key="1">
    <source>
        <dbReference type="ARBA" id="ARBA00004193"/>
    </source>
</evidence>
<evidence type="ECO:0000256" key="11">
    <source>
        <dbReference type="ARBA" id="ARBA00023288"/>
    </source>
</evidence>
<evidence type="ECO:0000256" key="7">
    <source>
        <dbReference type="ARBA" id="ARBA00022960"/>
    </source>
</evidence>
<dbReference type="CDD" id="cd00132">
    <property type="entry name" value="CRIB"/>
    <property type="match status" value="1"/>
</dbReference>
<dbReference type="OMA" id="EYNQDRK"/>
<reference evidence="15 16" key="1">
    <citation type="journal article" date="2012" name="Science">
        <title>The Paleozoic origin of enzymatic lignin decomposition reconstructed from 31 fungal genomes.</title>
        <authorList>
            <person name="Floudas D."/>
            <person name="Binder M."/>
            <person name="Riley R."/>
            <person name="Barry K."/>
            <person name="Blanchette R.A."/>
            <person name="Henrissat B."/>
            <person name="Martinez A.T."/>
            <person name="Otillar R."/>
            <person name="Spatafora J.W."/>
            <person name="Yadav J.S."/>
            <person name="Aerts A."/>
            <person name="Benoit I."/>
            <person name="Boyd A."/>
            <person name="Carlson A."/>
            <person name="Copeland A."/>
            <person name="Coutinho P.M."/>
            <person name="de Vries R.P."/>
            <person name="Ferreira P."/>
            <person name="Findley K."/>
            <person name="Foster B."/>
            <person name="Gaskell J."/>
            <person name="Glotzer D."/>
            <person name="Gorecki P."/>
            <person name="Heitman J."/>
            <person name="Hesse C."/>
            <person name="Hori C."/>
            <person name="Igarashi K."/>
            <person name="Jurgens J.A."/>
            <person name="Kallen N."/>
            <person name="Kersten P."/>
            <person name="Kohler A."/>
            <person name="Kuees U."/>
            <person name="Kumar T.K.A."/>
            <person name="Kuo A."/>
            <person name="LaButti K."/>
            <person name="Larrondo L.F."/>
            <person name="Lindquist E."/>
            <person name="Ling A."/>
            <person name="Lombard V."/>
            <person name="Lucas S."/>
            <person name="Lundell T."/>
            <person name="Martin R."/>
            <person name="McLaughlin D.J."/>
            <person name="Morgenstern I."/>
            <person name="Morin E."/>
            <person name="Murat C."/>
            <person name="Nagy L.G."/>
            <person name="Nolan M."/>
            <person name="Ohm R.A."/>
            <person name="Patyshakuliyeva A."/>
            <person name="Rokas A."/>
            <person name="Ruiz-Duenas F.J."/>
            <person name="Sabat G."/>
            <person name="Salamov A."/>
            <person name="Samejima M."/>
            <person name="Schmutz J."/>
            <person name="Slot J.C."/>
            <person name="St John F."/>
            <person name="Stenlid J."/>
            <person name="Sun H."/>
            <person name="Sun S."/>
            <person name="Syed K."/>
            <person name="Tsang A."/>
            <person name="Wiebenga A."/>
            <person name="Young D."/>
            <person name="Pisabarro A."/>
            <person name="Eastwood D.C."/>
            <person name="Martin F."/>
            <person name="Cullen D."/>
            <person name="Grigoriev I.V."/>
            <person name="Hibbett D.S."/>
        </authorList>
    </citation>
    <scope>NUCLEOTIDE SEQUENCE [LARGE SCALE GENOMIC DNA]</scope>
    <source>
        <strain evidence="15 16">DJM-731 SS1</strain>
    </source>
</reference>
<keyword evidence="11" id="KW-0449">Lipoprotein</keyword>
<gene>
    <name evidence="15" type="ORF">DACRYDRAFT_81999</name>
</gene>
<dbReference type="OrthoDB" id="8963340at2759"/>
<dbReference type="PROSITE" id="PS50229">
    <property type="entry name" value="WH1"/>
    <property type="match status" value="1"/>
</dbReference>
<dbReference type="GO" id="GO:0005886">
    <property type="term" value="C:plasma membrane"/>
    <property type="evidence" value="ECO:0007669"/>
    <property type="project" value="UniProtKB-SubCell"/>
</dbReference>
<dbReference type="InterPro" id="IPR036936">
    <property type="entry name" value="CRIB_dom_sf"/>
</dbReference>
<dbReference type="InterPro" id="IPR033927">
    <property type="entry name" value="WASPfam_EVH1"/>
</dbReference>
<dbReference type="GO" id="GO:0008092">
    <property type="term" value="F:cytoskeletal protein binding"/>
    <property type="evidence" value="ECO:0007669"/>
    <property type="project" value="UniProtKB-ARBA"/>
</dbReference>
<dbReference type="Gene3D" id="2.30.29.30">
    <property type="entry name" value="Pleckstrin-homology domain (PH domain)/Phosphotyrosine-binding domain (PTB)"/>
    <property type="match status" value="1"/>
</dbReference>
<dbReference type="SUPFAM" id="SSF50729">
    <property type="entry name" value="PH domain-like"/>
    <property type="match status" value="1"/>
</dbReference>
<evidence type="ECO:0000313" key="15">
    <source>
        <dbReference type="EMBL" id="EJT99601.1"/>
    </source>
</evidence>
<dbReference type="PROSITE" id="PS50108">
    <property type="entry name" value="CRIB"/>
    <property type="match status" value="1"/>
</dbReference>
<dbReference type="InterPro" id="IPR011993">
    <property type="entry name" value="PH-like_dom_sf"/>
</dbReference>
<evidence type="ECO:0000256" key="5">
    <source>
        <dbReference type="ARBA" id="ARBA00022490"/>
    </source>
</evidence>
<keyword evidence="7" id="KW-0133">Cell shape</keyword>
<dbReference type="GO" id="GO:0035023">
    <property type="term" value="P:regulation of Rho protein signal transduction"/>
    <property type="evidence" value="ECO:0007669"/>
    <property type="project" value="InterPro"/>
</dbReference>
<evidence type="ECO:0000256" key="8">
    <source>
        <dbReference type="ARBA" id="ARBA00023136"/>
    </source>
</evidence>
<dbReference type="GO" id="GO:0031267">
    <property type="term" value="F:small GTPase binding"/>
    <property type="evidence" value="ECO:0007669"/>
    <property type="project" value="InterPro"/>
</dbReference>
<dbReference type="RefSeq" id="XP_040626499.1">
    <property type="nucleotide sequence ID" value="XM_040776542.1"/>
</dbReference>
<keyword evidence="6" id="KW-0597">Phosphoprotein</keyword>
<dbReference type="InterPro" id="IPR000697">
    <property type="entry name" value="WH1/EVH1_dom"/>
</dbReference>
<dbReference type="PANTHER" id="PTHR13502">
    <property type="entry name" value="CDC42 SMALL EFFECTOR PROTEIN HOMOLOG"/>
    <property type="match status" value="1"/>
</dbReference>
<dbReference type="FunFam" id="3.90.810.10:FF:000010">
    <property type="entry name" value="Related to Neural Wiskott-Aldrich syndrome protein"/>
    <property type="match status" value="1"/>
</dbReference>
<keyword evidence="9" id="KW-0564">Palmitate</keyword>
<dbReference type="EMBL" id="JH795869">
    <property type="protein sequence ID" value="EJT99601.1"/>
    <property type="molecule type" value="Genomic_DNA"/>
</dbReference>
<evidence type="ECO:0000256" key="10">
    <source>
        <dbReference type="ARBA" id="ARBA00023212"/>
    </source>
</evidence>
<evidence type="ECO:0000256" key="6">
    <source>
        <dbReference type="ARBA" id="ARBA00022553"/>
    </source>
</evidence>
<keyword evidence="5" id="KW-0963">Cytoplasm</keyword>
<feature type="compositionally biased region" description="Low complexity" evidence="12">
    <location>
        <begin position="129"/>
        <end position="146"/>
    </location>
</feature>
<dbReference type="Pfam" id="PF00568">
    <property type="entry name" value="WH1"/>
    <property type="match status" value="1"/>
</dbReference>
<evidence type="ECO:0000256" key="9">
    <source>
        <dbReference type="ARBA" id="ARBA00023139"/>
    </source>
</evidence>
<evidence type="ECO:0000256" key="4">
    <source>
        <dbReference type="ARBA" id="ARBA00022475"/>
    </source>
</evidence>
<accession>M5G1A0</accession>
<dbReference type="GeneID" id="63691604"/>
<evidence type="ECO:0000313" key="16">
    <source>
        <dbReference type="Proteomes" id="UP000030653"/>
    </source>
</evidence>
<protein>
    <submittedName>
        <fullName evidence="15">PH domain-like protein</fullName>
    </submittedName>
</protein>
<dbReference type="GO" id="GO:0007015">
    <property type="term" value="P:actin filament organization"/>
    <property type="evidence" value="ECO:0007669"/>
    <property type="project" value="UniProtKB-ARBA"/>
</dbReference>
<feature type="compositionally biased region" description="Pro residues" evidence="12">
    <location>
        <begin position="263"/>
        <end position="338"/>
    </location>
</feature>
<evidence type="ECO:0000256" key="2">
    <source>
        <dbReference type="ARBA" id="ARBA00004245"/>
    </source>
</evidence>
<evidence type="ECO:0000256" key="12">
    <source>
        <dbReference type="SAM" id="MobiDB-lite"/>
    </source>
</evidence>
<evidence type="ECO:0000259" key="13">
    <source>
        <dbReference type="PROSITE" id="PS50108"/>
    </source>
</evidence>
<feature type="non-terminal residue" evidence="15">
    <location>
        <position position="338"/>
    </location>
</feature>
<dbReference type="PRINTS" id="PR01217">
    <property type="entry name" value="PRICHEXTENSN"/>
</dbReference>
<evidence type="ECO:0000256" key="3">
    <source>
        <dbReference type="ARBA" id="ARBA00005720"/>
    </source>
</evidence>
<dbReference type="PANTHER" id="PTHR13502:SF9">
    <property type="entry name" value="CRIB DOMAIN-CONTAINING PROTEIN"/>
    <property type="match status" value="1"/>
</dbReference>
<dbReference type="AlphaFoldDB" id="M5G1A0"/>
<dbReference type="HOGENOM" id="CLU_015385_0_0_1"/>
<organism evidence="15 16">
    <name type="scientific">Dacryopinax primogenitus (strain DJM 731)</name>
    <name type="common">Brown rot fungus</name>
    <dbReference type="NCBI Taxonomy" id="1858805"/>
    <lineage>
        <taxon>Eukaryota</taxon>
        <taxon>Fungi</taxon>
        <taxon>Dikarya</taxon>
        <taxon>Basidiomycota</taxon>
        <taxon>Agaricomycotina</taxon>
        <taxon>Dacrymycetes</taxon>
        <taxon>Dacrymycetales</taxon>
        <taxon>Dacrymycetaceae</taxon>
        <taxon>Dacryopinax</taxon>
    </lineage>
</organism>
<keyword evidence="16" id="KW-1185">Reference proteome</keyword>
<dbReference type="SMART" id="SM00285">
    <property type="entry name" value="PBD"/>
    <property type="match status" value="1"/>
</dbReference>
<dbReference type="FunFam" id="2.30.29.30:FF:000281">
    <property type="entry name" value="Actin associated protein"/>
    <property type="match status" value="1"/>
</dbReference>
<dbReference type="SMART" id="SM00461">
    <property type="entry name" value="WH1"/>
    <property type="match status" value="1"/>
</dbReference>
<feature type="domain" description="CRIB" evidence="13">
    <location>
        <begin position="162"/>
        <end position="175"/>
    </location>
</feature>
<dbReference type="CDD" id="cd01205">
    <property type="entry name" value="EVH1_WASP-like"/>
    <property type="match status" value="1"/>
</dbReference>
<comment type="similarity">
    <text evidence="3">Belongs to the CDC42SE/SPEC family.</text>
</comment>
<dbReference type="Proteomes" id="UP000030653">
    <property type="component" value="Unassembled WGS sequence"/>
</dbReference>
<keyword evidence="4" id="KW-1003">Cell membrane</keyword>
<dbReference type="STRING" id="1858805.M5G1A0"/>
<feature type="region of interest" description="Disordered" evidence="12">
    <location>
        <begin position="118"/>
        <end position="159"/>
    </location>
</feature>
<name>M5G1A0_DACPD</name>
<comment type="subcellular location">
    <subcellularLocation>
        <location evidence="1">Cell membrane</location>
        <topology evidence="1">Lipid-anchor</topology>
    </subcellularLocation>
    <subcellularLocation>
        <location evidence="2">Cytoplasm</location>
        <location evidence="2">Cytoskeleton</location>
    </subcellularLocation>
</comment>
<feature type="domain" description="WH1" evidence="14">
    <location>
        <begin position="16"/>
        <end position="127"/>
    </location>
</feature>
<dbReference type="Pfam" id="PF00786">
    <property type="entry name" value="PBD"/>
    <property type="match status" value="1"/>
</dbReference>
<dbReference type="GO" id="GO:0008360">
    <property type="term" value="P:regulation of cell shape"/>
    <property type="evidence" value="ECO:0007669"/>
    <property type="project" value="UniProtKB-KW"/>
</dbReference>
<keyword evidence="8" id="KW-0472">Membrane</keyword>
<proteinExistence type="inferred from homology"/>
<dbReference type="InterPro" id="IPR000095">
    <property type="entry name" value="CRIB_dom"/>
</dbReference>
<evidence type="ECO:0000259" key="14">
    <source>
        <dbReference type="PROSITE" id="PS50229"/>
    </source>
</evidence>
<dbReference type="Gene3D" id="3.90.810.10">
    <property type="entry name" value="CRIB domain"/>
    <property type="match status" value="1"/>
</dbReference>
<dbReference type="GO" id="GO:0071933">
    <property type="term" value="F:Arp2/3 complex binding"/>
    <property type="evidence" value="ECO:0007669"/>
    <property type="project" value="UniProtKB-ARBA"/>
</dbReference>
<dbReference type="GO" id="GO:0030479">
    <property type="term" value="C:actin cortical patch"/>
    <property type="evidence" value="ECO:0007669"/>
    <property type="project" value="UniProtKB-ARBA"/>
</dbReference>
<dbReference type="InterPro" id="IPR039056">
    <property type="entry name" value="SPEC"/>
</dbReference>
<sequence>MPGISSDDKAKIKSTLPTSTNKVSTAALARVYYAYPDPSYWSYAGFEGGLALVFDKGRNSNWFKLIDLSGTRGVIWEHELYEPFQYNEDRPFFYSFEGDECSIGLVFSDESEAKTMRKKVEGRAKSSKKAVAPVQQAAPVPSSPTGKKSKKKKGGKIDKSMISAPTEFKHLAHMGYDTQKGYSSTGVDPSWTTLLETLGNMGIGASSIKGNEAFVKQFVDARGGVDAFKQEAAVKAAQADEQRIKRKAPPPPAPRRQVTVVPPSEPTRAPPPPPPPTAPPAPPAVPIMAPPPPPAPPAPSVPPPSRAPPPPMSPPPPPTSALYPPPAPPPPPPPTMAP</sequence>
<keyword evidence="10" id="KW-0206">Cytoskeleton</keyword>
<feature type="region of interest" description="Disordered" evidence="12">
    <location>
        <begin position="238"/>
        <end position="338"/>
    </location>
</feature>